<protein>
    <submittedName>
        <fullName evidence="1">Uncharacterized protein</fullName>
    </submittedName>
</protein>
<reference evidence="1 2" key="1">
    <citation type="journal article" date="2020" name="BMC Genomics">
        <title>Intraspecific diversification of the crop wild relative Brassica cretica Lam. using demographic model selection.</title>
        <authorList>
            <person name="Kioukis A."/>
            <person name="Michalopoulou V.A."/>
            <person name="Briers L."/>
            <person name="Pirintsos S."/>
            <person name="Studholme D.J."/>
            <person name="Pavlidis P."/>
            <person name="Sarris P.F."/>
        </authorList>
    </citation>
    <scope>NUCLEOTIDE SEQUENCE [LARGE SCALE GENOMIC DNA]</scope>
    <source>
        <strain evidence="2">cv. PFS-1207/04</strain>
    </source>
</reference>
<sequence length="93" mass="10044">MLPSSPPSSPSWSVGDVSQSLVPPYAFCGSVYSAVTSDSSPNIKITSMARILNVASCHHRLKGLNEHGSGVFELFEIRVSTLRLEEGVGPRKW</sequence>
<dbReference type="EMBL" id="QGKV02001507">
    <property type="protein sequence ID" value="KAF3533642.1"/>
    <property type="molecule type" value="Genomic_DNA"/>
</dbReference>
<name>A0ABQ7BMT2_BRACR</name>
<gene>
    <name evidence="1" type="ORF">DY000_02037032</name>
</gene>
<accession>A0ABQ7BMT2</accession>
<keyword evidence="2" id="KW-1185">Reference proteome</keyword>
<organism evidence="1 2">
    <name type="scientific">Brassica cretica</name>
    <name type="common">Mustard</name>
    <dbReference type="NCBI Taxonomy" id="69181"/>
    <lineage>
        <taxon>Eukaryota</taxon>
        <taxon>Viridiplantae</taxon>
        <taxon>Streptophyta</taxon>
        <taxon>Embryophyta</taxon>
        <taxon>Tracheophyta</taxon>
        <taxon>Spermatophyta</taxon>
        <taxon>Magnoliopsida</taxon>
        <taxon>eudicotyledons</taxon>
        <taxon>Gunneridae</taxon>
        <taxon>Pentapetalae</taxon>
        <taxon>rosids</taxon>
        <taxon>malvids</taxon>
        <taxon>Brassicales</taxon>
        <taxon>Brassicaceae</taxon>
        <taxon>Brassiceae</taxon>
        <taxon>Brassica</taxon>
    </lineage>
</organism>
<proteinExistence type="predicted"/>
<dbReference type="Proteomes" id="UP000266723">
    <property type="component" value="Unassembled WGS sequence"/>
</dbReference>
<comment type="caution">
    <text evidence="1">The sequence shown here is derived from an EMBL/GenBank/DDBJ whole genome shotgun (WGS) entry which is preliminary data.</text>
</comment>
<evidence type="ECO:0000313" key="2">
    <source>
        <dbReference type="Proteomes" id="UP000266723"/>
    </source>
</evidence>
<evidence type="ECO:0000313" key="1">
    <source>
        <dbReference type="EMBL" id="KAF3533642.1"/>
    </source>
</evidence>